<comment type="catalytic activity">
    <reaction evidence="1">
        <text>N-(5-phospho-beta-D-ribosyl)anthranilate = 1-(2-carboxyphenylamino)-1-deoxy-D-ribulose 5-phosphate</text>
        <dbReference type="Rhea" id="RHEA:21540"/>
        <dbReference type="ChEBI" id="CHEBI:18277"/>
        <dbReference type="ChEBI" id="CHEBI:58613"/>
        <dbReference type="EC" id="5.3.1.24"/>
    </reaction>
</comment>
<dbReference type="Gene3D" id="3.30.1360.120">
    <property type="entry name" value="Probable tRNA modification gtpase trme, domain 1"/>
    <property type="match status" value="1"/>
</dbReference>
<dbReference type="Proteomes" id="UP000186817">
    <property type="component" value="Unassembled WGS sequence"/>
</dbReference>
<keyword evidence="15" id="KW-0472">Membrane</keyword>
<name>A0A1Q9EMN6_SYMMI</name>
<keyword evidence="13" id="KW-0511">Multifunctional enzyme</keyword>
<evidence type="ECO:0000259" key="18">
    <source>
        <dbReference type="Pfam" id="PF00888"/>
    </source>
</evidence>
<dbReference type="Pfam" id="PF00697">
    <property type="entry name" value="PRAI"/>
    <property type="match status" value="1"/>
</dbReference>
<dbReference type="InterPro" id="IPR029043">
    <property type="entry name" value="GcvT/YgfZ_C"/>
</dbReference>
<evidence type="ECO:0000256" key="12">
    <source>
        <dbReference type="ARBA" id="ARBA00023239"/>
    </source>
</evidence>
<reference evidence="21 22" key="1">
    <citation type="submission" date="2016-02" db="EMBL/GenBank/DDBJ databases">
        <title>Genome analysis of coral dinoflagellate symbionts highlights evolutionary adaptations to a symbiotic lifestyle.</title>
        <authorList>
            <person name="Aranda M."/>
            <person name="Li Y."/>
            <person name="Liew Y.J."/>
            <person name="Baumgarten S."/>
            <person name="Simakov O."/>
            <person name="Wilson M."/>
            <person name="Piel J."/>
            <person name="Ashoor H."/>
            <person name="Bougouffa S."/>
            <person name="Bajic V.B."/>
            <person name="Ryu T."/>
            <person name="Ravasi T."/>
            <person name="Bayer T."/>
            <person name="Micklem G."/>
            <person name="Kim H."/>
            <person name="Bhak J."/>
            <person name="Lajeunesse T.C."/>
            <person name="Voolstra C.R."/>
        </authorList>
    </citation>
    <scope>NUCLEOTIDE SEQUENCE [LARGE SCALE GENOMIC DNA]</scope>
    <source>
        <strain evidence="21 22">CCMP2467</strain>
    </source>
</reference>
<dbReference type="UniPathway" id="UPA00035">
    <property type="reaction ID" value="UER00042"/>
</dbReference>
<evidence type="ECO:0000256" key="5">
    <source>
        <dbReference type="ARBA" id="ARBA00006019"/>
    </source>
</evidence>
<sequence>MFIVLLVVMVVLVVLYLGIYAGIRQQSLQRRCPALPRTISAASAPSCGSGDQCQPSAPAKPGWARGELAAISVARSKKSNQHRFVLRLCMIAWCSMDTAASLQHNQKGPAIPMLLGCAQWARRVRVRCYVNAKMTQRRRDFEEKAYPRAATLEPNKLPRRGRRGGWMQSPQRGVAKLDGTNSAQRAWWAERAASIDESFVDKVQEAQTSQTKVQELLDQHLSEMDALTVAMPRADDFRLPHIKELVKTPKPNPVHEATVASPPLQAPPEAALPSFLPESLERRQRRRRGRFLGSPSPSAPSGPEAAAGSKPSLVWSEDSESETEWECEAEDQAEARQSGRFGRLSARKARARARAQPPPPAEQEAFMEEPMEPMEPVRDCELGNLWSQFGASWVEYNQCVVPSVFPQDPQGEGAATGATLEAYHHTRQSASLFDVSFKVCLEIMGMDREFVADQFLTCSLRAMRVGDVQYACILDSKGLVLDDAFVFLHEASVNILASGWHAKQLLEYLGQYLIYVRRSGADVSFVSHKGAVLSLQGPKAQEALLLALSDGLELSTFSEKVALAPQVLEAMPYMSALSLGKSEAKATVLRVGTTGEDGFEILGPSSLLHEVAAALLQTPLVRPAGVYCLDILRMEAGLPRIGTDVASGLHSPVRAALSWTLDQGKMRSHLMFGWQKLFFQLAKGPKFRRVGLLLDGPGHSGCRLLSNPHRQPIGVVTSTAWSPHLRCRVAQAYIRPEYAKANKHVLLTVPYNLPVKKMRRKAIKHWLRAGDLRSGYRRLVAACVVPLPFVPHRYPEPARQRKATARLRSRSAEETLRGVKASAVGEEASRATPRRKSSSTGEQLREGYEHASKERQSDVSGVWSCKGPQWAKGFRVDGAGEQNLRGQRTFRFRPTAATSSMSTKPVAKGDAIELNLETMTVEQGLELIEKERVQPLLTYLRTGTFENKTNMTFMKAYSVVVQFGDQQQHSFKLYSYYKKVISDYCKNGMIELQKLAGEDLLHALAQLWEKNTILVFWMQRVFQYLDRFFTKSSTEYPDLFKAAAQAFSEHVFSKLKAKCVEALVAQVNRERDGVEIDQESHALAKTCSDLGFGALATAVRASMDEAEDCGHLYGFGDPAAKPSKLQEIVQQREKDVAAAKEKLPPEQLAEAAQAFVKEFGAPQSLVDCIGEAEKSSWSLALAAEFKRASPSKGDISPDLDAAEQALVYSHHGASILSVLTEPKWFKGTLNDLKDVRVRTQAWAAKEGRRRPACLRKDFLIDEYQVMEAVAHGADTVLLMVSILSQTRLQSLLSCCRSQGLEPLVEVVTDRELEVALRAGAKVLGVNNRNLHTLVLDKHRTEAISQELARRGVAVGTEVKLLALSGLSSAEDVAHCREIRCSGILVGEALMRAPDPGAAILAMMSPSEGAAALPVAPGAVLVKVCGVRREEDASCAVSAGANLIGVIFAKSKRQASQEEATGLVAAVRRFGERSGRLLRPTESAATAAAAALAKQAAALRSACQRPLVVGVFLDQALEEVSKTTTATDVDVVQLHGDESPDFVRELRAQLPDRWIIKVAHLPPTSSGEGASPEELEELRRKLMGYCEVCDSILLDTAVKGSNSGGTGAAFDWAVVRVVQEQWQIPVIVAGGLTDTNVAELVASVGPFGVDVASGVEDAPGIKNSEKTPRYVREAKRDVLRRLVEMLCTVGDAGPKVVKQKEGTDKNAADRLLWQSQARGVYKTDFESKLLTTSAEYYRSKVAGWTAAYSCPQFLREIQRRLEDEESRLSRYLDPSSEKEFSCNALSPKPHGAVGLMVHDPLSL</sequence>
<evidence type="ECO:0000256" key="8">
    <source>
        <dbReference type="ARBA" id="ARBA00022793"/>
    </source>
</evidence>
<dbReference type="SUPFAM" id="SSF101790">
    <property type="entry name" value="Aminomethyltransferase beta-barrel domain"/>
    <property type="match status" value="1"/>
</dbReference>
<dbReference type="InterPro" id="IPR006222">
    <property type="entry name" value="GCVT_N"/>
</dbReference>
<feature type="region of interest" description="Disordered" evidence="14">
    <location>
        <begin position="155"/>
        <end position="179"/>
    </location>
</feature>
<dbReference type="InterPro" id="IPR045186">
    <property type="entry name" value="Indole-3-glycerol_P_synth"/>
</dbReference>
<keyword evidence="9" id="KW-0822">Tryptophan biosynthesis</keyword>
<feature type="domain" description="N-(5'phosphoribosyl) anthranilate isomerase (PRAI)" evidence="17">
    <location>
        <begin position="1483"/>
        <end position="1670"/>
    </location>
</feature>
<feature type="compositionally biased region" description="Basic and acidic residues" evidence="14">
    <location>
        <begin position="843"/>
        <end position="857"/>
    </location>
</feature>
<dbReference type="InterPro" id="IPR027266">
    <property type="entry name" value="TrmE/GcvT-like"/>
</dbReference>
<feature type="domain" description="Aminomethyltransferase C-terminal" evidence="20">
    <location>
        <begin position="688"/>
        <end position="747"/>
    </location>
</feature>
<feature type="domain" description="GCVT N-terminal" evidence="19">
    <location>
        <begin position="386"/>
        <end position="662"/>
    </location>
</feature>
<dbReference type="Gene3D" id="1.20.1310.10">
    <property type="entry name" value="Cullin Repeats"/>
    <property type="match status" value="2"/>
</dbReference>
<dbReference type="InterPro" id="IPR011060">
    <property type="entry name" value="RibuloseP-bd_barrel"/>
</dbReference>
<dbReference type="GO" id="GO:0031625">
    <property type="term" value="F:ubiquitin protein ligase binding"/>
    <property type="evidence" value="ECO:0007669"/>
    <property type="project" value="InterPro"/>
</dbReference>
<keyword evidence="8" id="KW-0210">Decarboxylase</keyword>
<dbReference type="Pfam" id="PF01571">
    <property type="entry name" value="GCV_T"/>
    <property type="match status" value="1"/>
</dbReference>
<comment type="pathway">
    <text evidence="3">Amino-acid biosynthesis; L-tryptophan biosynthesis; L-tryptophan from chorismate: step 3/5.</text>
</comment>
<comment type="similarity">
    <text evidence="6">Belongs to the GcvT family.</text>
</comment>
<comment type="pathway">
    <text evidence="4">Amino-acid biosynthesis; L-tryptophan biosynthesis; L-tryptophan from chorismate: step 4/5.</text>
</comment>
<keyword evidence="15" id="KW-0812">Transmembrane</keyword>
<protein>
    <submittedName>
        <fullName evidence="21">Tryptophan biosynthesis protein TRP1</fullName>
    </submittedName>
</protein>
<dbReference type="PANTHER" id="PTHR22854">
    <property type="entry name" value="TRYPTOPHAN BIOSYNTHESIS PROTEIN"/>
    <property type="match status" value="1"/>
</dbReference>
<evidence type="ECO:0000256" key="15">
    <source>
        <dbReference type="SAM" id="Phobius"/>
    </source>
</evidence>
<dbReference type="InterPro" id="IPR013785">
    <property type="entry name" value="Aldolase_TIM"/>
</dbReference>
<dbReference type="InterPro" id="IPR001373">
    <property type="entry name" value="Cullin_N"/>
</dbReference>
<evidence type="ECO:0000256" key="10">
    <source>
        <dbReference type="ARBA" id="ARBA00023141"/>
    </source>
</evidence>
<keyword evidence="15" id="KW-1133">Transmembrane helix</keyword>
<evidence type="ECO:0000256" key="6">
    <source>
        <dbReference type="ARBA" id="ARBA00008609"/>
    </source>
</evidence>
<evidence type="ECO:0000259" key="20">
    <source>
        <dbReference type="Pfam" id="PF08669"/>
    </source>
</evidence>
<dbReference type="Pfam" id="PF00218">
    <property type="entry name" value="IGPS"/>
    <property type="match status" value="1"/>
</dbReference>
<feature type="region of interest" description="Disordered" evidence="14">
    <location>
        <begin position="248"/>
        <end position="363"/>
    </location>
</feature>
<dbReference type="EMBL" id="LSRX01000112">
    <property type="protein sequence ID" value="OLQ08680.1"/>
    <property type="molecule type" value="Genomic_DNA"/>
</dbReference>
<feature type="domain" description="Cullin N-terminal" evidence="18">
    <location>
        <begin position="946"/>
        <end position="1085"/>
    </location>
</feature>
<dbReference type="CDD" id="cd00331">
    <property type="entry name" value="IGPS"/>
    <property type="match status" value="1"/>
</dbReference>
<dbReference type="Pfam" id="PF08669">
    <property type="entry name" value="GCV_T_C"/>
    <property type="match status" value="1"/>
</dbReference>
<keyword evidence="7" id="KW-0028">Amino-acid biosynthesis</keyword>
<evidence type="ECO:0000259" key="17">
    <source>
        <dbReference type="Pfam" id="PF00697"/>
    </source>
</evidence>
<dbReference type="SUPFAM" id="SSF51366">
    <property type="entry name" value="Ribulose-phoshate binding barrel"/>
    <property type="match status" value="2"/>
</dbReference>
<evidence type="ECO:0000256" key="4">
    <source>
        <dbReference type="ARBA" id="ARBA00004696"/>
    </source>
</evidence>
<evidence type="ECO:0000313" key="21">
    <source>
        <dbReference type="EMBL" id="OLQ08680.1"/>
    </source>
</evidence>
<dbReference type="OrthoDB" id="524799at2759"/>
<dbReference type="GO" id="GO:0006511">
    <property type="term" value="P:ubiquitin-dependent protein catabolic process"/>
    <property type="evidence" value="ECO:0007669"/>
    <property type="project" value="InterPro"/>
</dbReference>
<accession>A0A1Q9EMN6</accession>
<keyword evidence="11" id="KW-0413">Isomerase</keyword>
<dbReference type="GO" id="GO:0004425">
    <property type="term" value="F:indole-3-glycerol-phosphate synthase activity"/>
    <property type="evidence" value="ECO:0007669"/>
    <property type="project" value="UniProtKB-EC"/>
</dbReference>
<gene>
    <name evidence="21" type="primary">TRP1</name>
    <name evidence="21" type="ORF">AK812_SmicGene7823</name>
</gene>
<comment type="similarity">
    <text evidence="5">Belongs to the cullin family.</text>
</comment>
<feature type="domain" description="Cullin N-terminal" evidence="18">
    <location>
        <begin position="1674"/>
        <end position="1778"/>
    </location>
</feature>
<feature type="region of interest" description="Disordered" evidence="14">
    <location>
        <begin position="798"/>
        <end position="862"/>
    </location>
</feature>
<dbReference type="InterPro" id="IPR001240">
    <property type="entry name" value="PRAI_dom"/>
</dbReference>
<feature type="transmembrane region" description="Helical" evidence="15">
    <location>
        <begin position="6"/>
        <end position="23"/>
    </location>
</feature>
<dbReference type="SUPFAM" id="SSF103025">
    <property type="entry name" value="Folate-binding domain"/>
    <property type="match status" value="1"/>
</dbReference>
<feature type="compositionally biased region" description="Low complexity" evidence="14">
    <location>
        <begin position="293"/>
        <end position="312"/>
    </location>
</feature>
<dbReference type="Pfam" id="PF00888">
    <property type="entry name" value="Cullin"/>
    <property type="match status" value="2"/>
</dbReference>
<feature type="domain" description="Indole-3-glycerol phosphate synthase" evidence="16">
    <location>
        <begin position="1125"/>
        <end position="1399"/>
    </location>
</feature>
<evidence type="ECO:0000256" key="9">
    <source>
        <dbReference type="ARBA" id="ARBA00022822"/>
    </source>
</evidence>
<comment type="caution">
    <text evidence="21">The sequence shown here is derived from an EMBL/GenBank/DDBJ whole genome shotgun (WGS) entry which is preliminary data.</text>
</comment>
<evidence type="ECO:0000256" key="14">
    <source>
        <dbReference type="SAM" id="MobiDB-lite"/>
    </source>
</evidence>
<comment type="catalytic activity">
    <reaction evidence="2">
        <text>1-(2-carboxyphenylamino)-1-deoxy-D-ribulose 5-phosphate + H(+) = (1S,2R)-1-C-(indol-3-yl)glycerol 3-phosphate + CO2 + H2O</text>
        <dbReference type="Rhea" id="RHEA:23476"/>
        <dbReference type="ChEBI" id="CHEBI:15377"/>
        <dbReference type="ChEBI" id="CHEBI:15378"/>
        <dbReference type="ChEBI" id="CHEBI:16526"/>
        <dbReference type="ChEBI" id="CHEBI:58613"/>
        <dbReference type="ChEBI" id="CHEBI:58866"/>
        <dbReference type="EC" id="4.1.1.48"/>
    </reaction>
</comment>
<keyword evidence="12" id="KW-0456">Lyase</keyword>
<dbReference type="GO" id="GO:0000162">
    <property type="term" value="P:L-tryptophan biosynthetic process"/>
    <property type="evidence" value="ECO:0007669"/>
    <property type="project" value="UniProtKB-UniPathway"/>
</dbReference>
<evidence type="ECO:0000256" key="13">
    <source>
        <dbReference type="ARBA" id="ARBA00023268"/>
    </source>
</evidence>
<evidence type="ECO:0000259" key="16">
    <source>
        <dbReference type="Pfam" id="PF00218"/>
    </source>
</evidence>
<feature type="compositionally biased region" description="Low complexity" evidence="14">
    <location>
        <begin position="260"/>
        <end position="274"/>
    </location>
</feature>
<evidence type="ECO:0000256" key="1">
    <source>
        <dbReference type="ARBA" id="ARBA00001164"/>
    </source>
</evidence>
<evidence type="ECO:0000259" key="19">
    <source>
        <dbReference type="Pfam" id="PF01571"/>
    </source>
</evidence>
<feature type="compositionally biased region" description="Basic residues" evidence="14">
    <location>
        <begin position="800"/>
        <end position="809"/>
    </location>
</feature>
<dbReference type="CDD" id="cd00405">
    <property type="entry name" value="PRAI"/>
    <property type="match status" value="1"/>
</dbReference>
<proteinExistence type="inferred from homology"/>
<evidence type="ECO:0000256" key="2">
    <source>
        <dbReference type="ARBA" id="ARBA00001633"/>
    </source>
</evidence>
<dbReference type="InterPro" id="IPR016159">
    <property type="entry name" value="Cullin_repeat-like_dom_sf"/>
</dbReference>
<dbReference type="GO" id="GO:0004640">
    <property type="term" value="F:phosphoribosylanthranilate isomerase activity"/>
    <property type="evidence" value="ECO:0007669"/>
    <property type="project" value="UniProtKB-EC"/>
</dbReference>
<evidence type="ECO:0000313" key="22">
    <source>
        <dbReference type="Proteomes" id="UP000186817"/>
    </source>
</evidence>
<dbReference type="Gene3D" id="3.20.20.70">
    <property type="entry name" value="Aldolase class I"/>
    <property type="match status" value="2"/>
</dbReference>
<organism evidence="21 22">
    <name type="scientific">Symbiodinium microadriaticum</name>
    <name type="common">Dinoflagellate</name>
    <name type="synonym">Zooxanthella microadriatica</name>
    <dbReference type="NCBI Taxonomy" id="2951"/>
    <lineage>
        <taxon>Eukaryota</taxon>
        <taxon>Sar</taxon>
        <taxon>Alveolata</taxon>
        <taxon>Dinophyceae</taxon>
        <taxon>Suessiales</taxon>
        <taxon>Symbiodiniaceae</taxon>
        <taxon>Symbiodinium</taxon>
    </lineage>
</organism>
<dbReference type="HAMAP" id="MF_00135">
    <property type="entry name" value="PRAI"/>
    <property type="match status" value="1"/>
</dbReference>
<evidence type="ECO:0000256" key="7">
    <source>
        <dbReference type="ARBA" id="ARBA00022605"/>
    </source>
</evidence>
<dbReference type="SUPFAM" id="SSF74788">
    <property type="entry name" value="Cullin repeat-like"/>
    <property type="match status" value="2"/>
</dbReference>
<feature type="compositionally biased region" description="Acidic residues" evidence="14">
    <location>
        <begin position="317"/>
        <end position="332"/>
    </location>
</feature>
<dbReference type="PANTHER" id="PTHR22854:SF2">
    <property type="entry name" value="INDOLE-3-GLYCEROL-PHOSPHATE SYNTHASE"/>
    <property type="match status" value="1"/>
</dbReference>
<dbReference type="InterPro" id="IPR013798">
    <property type="entry name" value="Indole-3-glycerol_P_synth_dom"/>
</dbReference>
<keyword evidence="10" id="KW-0057">Aromatic amino acid biosynthesis</keyword>
<evidence type="ECO:0000256" key="3">
    <source>
        <dbReference type="ARBA" id="ARBA00004664"/>
    </source>
</evidence>
<evidence type="ECO:0000256" key="11">
    <source>
        <dbReference type="ARBA" id="ARBA00023235"/>
    </source>
</evidence>
<keyword evidence="22" id="KW-1185">Reference proteome</keyword>
<dbReference type="InterPro" id="IPR013977">
    <property type="entry name" value="GcvT_C"/>
</dbReference>